<comment type="subcellular location">
    <subcellularLocation>
        <location evidence="1">Secreted</location>
    </subcellularLocation>
</comment>
<dbReference type="GO" id="GO:0005576">
    <property type="term" value="C:extracellular region"/>
    <property type="evidence" value="ECO:0007669"/>
    <property type="project" value="UniProtKB-SubCell"/>
</dbReference>
<organism evidence="9 10">
    <name type="scientific">Stylonychia lemnae</name>
    <name type="common">Ciliate</name>
    <dbReference type="NCBI Taxonomy" id="5949"/>
    <lineage>
        <taxon>Eukaryota</taxon>
        <taxon>Sar</taxon>
        <taxon>Alveolata</taxon>
        <taxon>Ciliophora</taxon>
        <taxon>Intramacronucleata</taxon>
        <taxon>Spirotrichea</taxon>
        <taxon>Stichotrichia</taxon>
        <taxon>Sporadotrichida</taxon>
        <taxon>Oxytrichidae</taxon>
        <taxon>Stylonychinae</taxon>
        <taxon>Stylonychia</taxon>
    </lineage>
</organism>
<evidence type="ECO:0000313" key="9">
    <source>
        <dbReference type="EMBL" id="CDW82377.1"/>
    </source>
</evidence>
<name>A0A078ALW6_STYLE</name>
<reference evidence="9 10" key="1">
    <citation type="submission" date="2014-06" db="EMBL/GenBank/DDBJ databases">
        <authorList>
            <person name="Swart Estienne"/>
        </authorList>
    </citation>
    <scope>NUCLEOTIDE SEQUENCE [LARGE SCALE GENOMIC DNA]</scope>
    <source>
        <strain evidence="9 10">130c</strain>
    </source>
</reference>
<dbReference type="InterPro" id="IPR001368">
    <property type="entry name" value="TNFR/NGFR_Cys_rich_reg"/>
</dbReference>
<evidence type="ECO:0000256" key="2">
    <source>
        <dbReference type="ARBA" id="ARBA00022525"/>
    </source>
</evidence>
<dbReference type="InterPro" id="IPR000742">
    <property type="entry name" value="EGF"/>
</dbReference>
<dbReference type="OMA" id="CNISCPH"/>
<dbReference type="Gene3D" id="2.10.220.10">
    <property type="entry name" value="Hormone Receptor, Insulin-like Growth Factor Receptor 1, Chain A, domain 2"/>
    <property type="match status" value="6"/>
</dbReference>
<feature type="region of interest" description="Disordered" evidence="5">
    <location>
        <begin position="174"/>
        <end position="223"/>
    </location>
</feature>
<dbReference type="InterPro" id="IPR052798">
    <property type="entry name" value="Giardia_VSA"/>
</dbReference>
<dbReference type="EMBL" id="CCKQ01010863">
    <property type="protein sequence ID" value="CDW82377.1"/>
    <property type="molecule type" value="Genomic_DNA"/>
</dbReference>
<feature type="domain" description="TNFR-Cys" evidence="8">
    <location>
        <begin position="1114"/>
        <end position="1153"/>
    </location>
</feature>
<feature type="compositionally biased region" description="Polar residues" evidence="5">
    <location>
        <begin position="266"/>
        <end position="276"/>
    </location>
</feature>
<dbReference type="InterPro" id="IPR009030">
    <property type="entry name" value="Growth_fac_rcpt_cys_sf"/>
</dbReference>
<sequence length="1539" mass="172433">MIRDRKNCLTYILILLISSIAVMSQVQAQISDQQSEISQKRNLLTTINWKWITRAHYRYYLVSTWQQSEIVIGSLENGNLKGPKRVLQNLNPQPEPPGYLYPDDPVQECPTEIPLPPVTDFPTFTIGPPPETDFPPETTQEPEQTTTVTPVPTSENVPTTTQEVTFTIEPTSSSNITELPTETTVPTETIEPTETTVPTETIEPTETVEPSESTYPTETQGPTETLVPTEVASTTEQTYTLEPTQSPDVTEPGETTEPIITIGPTQSPNVTLSPEETTLPPQPTSSSGQIFAPIGCDQYESNGICTQCNLYSWLNPSDNSCNCFFNYKVEAEQIPVTSDTNDTVTNTYKLSVYTQLDLSQDLFSNDINCTDLLFFIFADSQTIEQLAPEVDLLTCQLYQIFYIVKPTGNGSYVNILEISNMTENVFQAFLNDDIELAYDYSVVDLQCYGAPELLVTYQGLQCTSEQDYCNNNQSENVNSILLAGKRKPGGYGLVYGVCNYDYNLTIINDQNLVDYGSPFSLQLDLQNALYNGQYLQDNQTESAVDCSDLISIQTFNDTDVDWQTVFFTQDLLTCTAEMIQINQQNQTIFLRSDNESADNTQYLRIKLMNLQEEVVNALNQRVFDLSLNLSNFVFINCPNEEQTLAIYQANNQTLVIPIQSNESDNFQNESGKNQAKFNCSSNCTSCDSSTGQCRACQQGYILLPVENDTNTCLLNPCEANQVYDIPTSQCADCPENCSSCDPQTRTCLDCAFGYFKLFSNYNQRRQQRYLSGPFQCVEQCPVDFFTDYDKSQCVLCDPDCGQCSGNPNYKCFWWFQKALCSAKSINEQTQKVQGYLRCVNNCPGGYYQVGGWCRSCKTNCDRCSNQATCQQCSSYYQLQNGDCVNNLCESNQFVNQRSQCQNCSDNCTSCTRNQNNCTSCIDGYVLQSGVCVEANQSLGGEVKCQTGFYYNLTQNRCLRCSPYCLSCSSSQDCDECSKLSYTLLNQTTSQTRCVSICPKGYYSSNAGRECKACLTKNCDVCAPQSNCWTCSEGFYKGRSSCFNTCPAGSFLSQDYLKYYQCSNCAAPCQRCNSRDTCSSCAAPYIKVTSQFSDIKEEDVQKILKKSCVYNASYCPDGTFYSAQRDQCILCPRGCALCDKTGQCTGYCNNQTRCQDCISKPAQCIQCPEGFVLIQSGDNVSCRRSCQGPGIFYDEKSLSCQNCSQNCQSCNDSIGCNRCGEGYYKQIDGNGTVSCVANCLDGYYGNNQSRQCVRCQRNCQLCDSAAKCLTCDAQTSLDPNTGRCYCALRYTAYLSSQSDNVQVSFQNVNWNSQVSQIFGNPEQLFNCSEIFDFNQVNNTIAANPPYDNSPDALENLQCTASYLPDANAAEIQIYNVSQTLQTLIRLKLVTIGLRRGVYIINCVQFKPLTLSFAPANRRQTRFYSNQNEESNSNENCSGNGRRLLQEQDAISMIQTEVQNDQLVETSEKEEIQYSERRKEIQYSQKLNICLLICVIMILGVVIAKKILNSKKNEIIYQRQDSEVEMENKEQAQKEEVQLLY</sequence>
<dbReference type="SUPFAM" id="SSF57184">
    <property type="entry name" value="Growth factor receptor domain"/>
    <property type="match status" value="4"/>
</dbReference>
<evidence type="ECO:0000256" key="3">
    <source>
        <dbReference type="ARBA" id="ARBA00022729"/>
    </source>
</evidence>
<dbReference type="InParanoid" id="A0A078ALW6"/>
<keyword evidence="2" id="KW-0964">Secreted</keyword>
<keyword evidence="10" id="KW-1185">Reference proteome</keyword>
<dbReference type="InterPro" id="IPR043601">
    <property type="entry name" value="Rspo_Fu-CRD_dom"/>
</dbReference>
<feature type="region of interest" description="Disordered" evidence="5">
    <location>
        <begin position="129"/>
        <end position="159"/>
    </location>
</feature>
<accession>A0A078ALW6</accession>
<feature type="compositionally biased region" description="Low complexity" evidence="5">
    <location>
        <begin position="176"/>
        <end position="219"/>
    </location>
</feature>
<dbReference type="InterPro" id="IPR006212">
    <property type="entry name" value="Furin_repeat"/>
</dbReference>
<keyword evidence="6" id="KW-0472">Membrane</keyword>
<keyword evidence="6" id="KW-0812">Transmembrane</keyword>
<dbReference type="SMART" id="SM00261">
    <property type="entry name" value="FU"/>
    <property type="match status" value="11"/>
</dbReference>
<dbReference type="PANTHER" id="PTHR23275:SF100">
    <property type="entry name" value="EGF-LIKE DOMAIN-CONTAINING PROTEIN"/>
    <property type="match status" value="1"/>
</dbReference>
<evidence type="ECO:0000256" key="6">
    <source>
        <dbReference type="SAM" id="Phobius"/>
    </source>
</evidence>
<gene>
    <name evidence="9" type="primary">Contig19850.g21055</name>
    <name evidence="9" type="ORF">STYLEM_11409</name>
</gene>
<dbReference type="Proteomes" id="UP000039865">
    <property type="component" value="Unassembled WGS sequence"/>
</dbReference>
<dbReference type="SMART" id="SM00181">
    <property type="entry name" value="EGF"/>
    <property type="match status" value="8"/>
</dbReference>
<feature type="chain" id="PRO_5001729492" evidence="7">
    <location>
        <begin position="29"/>
        <end position="1539"/>
    </location>
</feature>
<evidence type="ECO:0000256" key="4">
    <source>
        <dbReference type="ARBA" id="ARBA00023180"/>
    </source>
</evidence>
<keyword evidence="4" id="KW-0325">Glycoprotein</keyword>
<evidence type="ECO:0000259" key="8">
    <source>
        <dbReference type="PROSITE" id="PS00652"/>
    </source>
</evidence>
<evidence type="ECO:0000256" key="7">
    <source>
        <dbReference type="SAM" id="SignalP"/>
    </source>
</evidence>
<dbReference type="CDD" id="cd00064">
    <property type="entry name" value="FU"/>
    <property type="match status" value="2"/>
</dbReference>
<evidence type="ECO:0000256" key="5">
    <source>
        <dbReference type="SAM" id="MobiDB-lite"/>
    </source>
</evidence>
<dbReference type="OrthoDB" id="282489at2759"/>
<feature type="signal peptide" evidence="7">
    <location>
        <begin position="1"/>
        <end position="28"/>
    </location>
</feature>
<dbReference type="Pfam" id="PF15913">
    <property type="entry name" value="Furin-like_2"/>
    <property type="match status" value="1"/>
</dbReference>
<dbReference type="PROSITE" id="PS00652">
    <property type="entry name" value="TNFR_NGFR_1"/>
    <property type="match status" value="1"/>
</dbReference>
<dbReference type="PANTHER" id="PTHR23275">
    <property type="entry name" value="CABRIOLET.-RELATED"/>
    <property type="match status" value="1"/>
</dbReference>
<feature type="transmembrane region" description="Helical" evidence="6">
    <location>
        <begin position="1484"/>
        <end position="1502"/>
    </location>
</feature>
<proteinExistence type="predicted"/>
<feature type="compositionally biased region" description="Low complexity" evidence="5">
    <location>
        <begin position="135"/>
        <end position="159"/>
    </location>
</feature>
<keyword evidence="6" id="KW-1133">Transmembrane helix</keyword>
<evidence type="ECO:0000313" key="10">
    <source>
        <dbReference type="Proteomes" id="UP000039865"/>
    </source>
</evidence>
<protein>
    <submittedName>
        <fullName evidence="9">Neurohypophysial n-terminal domain containing protein</fullName>
    </submittedName>
</protein>
<evidence type="ECO:0000256" key="1">
    <source>
        <dbReference type="ARBA" id="ARBA00004613"/>
    </source>
</evidence>
<keyword evidence="3 7" id="KW-0732">Signal</keyword>
<feature type="region of interest" description="Disordered" evidence="5">
    <location>
        <begin position="258"/>
        <end position="286"/>
    </location>
</feature>